<dbReference type="AlphaFoldDB" id="A0A5R9C0R3"/>
<evidence type="ECO:0000259" key="3">
    <source>
        <dbReference type="Pfam" id="PF00535"/>
    </source>
</evidence>
<evidence type="ECO:0000256" key="2">
    <source>
        <dbReference type="ARBA" id="ARBA00022679"/>
    </source>
</evidence>
<dbReference type="PANTHER" id="PTHR22916:SF51">
    <property type="entry name" value="GLYCOSYLTRANSFERASE EPSH-RELATED"/>
    <property type="match status" value="1"/>
</dbReference>
<sequence>MRNPEVKIVEFKISVIVPVYNVENYIEECLVSILKQKTKEVELIVVNDGSSDNSLGVMQKLKEIYDFELIDQKNQGISVARNTGIQAAKGQYLAFVDSDDFWDKDAVKRLLDVIDEYQPDMIRYNAYPFIEKESGLKRASVNYDLGSKLQEDFLYENGDLIANYDSYLSSVCLYSIKKSVLLENQLSFERNIIHEDQLFSTQLFLAIKSMVYMDCVVYYRRYRGDSITTNRSDKQLKNSYTSYQVVIKRLENLLSSNHYSSDSESFISDRINELYGVSNSIPLKFSFRKQYISQVETISVIKKIKVESKNILKNMLPKSVISKITNR</sequence>
<keyword evidence="2 4" id="KW-0808">Transferase</keyword>
<evidence type="ECO:0000313" key="4">
    <source>
        <dbReference type="EMBL" id="TLQ06262.1"/>
    </source>
</evidence>
<dbReference type="Proteomes" id="UP000307201">
    <property type="component" value="Unassembled WGS sequence"/>
</dbReference>
<feature type="domain" description="Glycosyltransferase 2-like" evidence="3">
    <location>
        <begin position="14"/>
        <end position="149"/>
    </location>
</feature>
<comment type="caution">
    <text evidence="4">The sequence shown here is derived from an EMBL/GenBank/DDBJ whole genome shotgun (WGS) entry which is preliminary data.</text>
</comment>
<gene>
    <name evidence="4" type="ORF">FEZ48_10490</name>
</gene>
<dbReference type="InterPro" id="IPR029044">
    <property type="entry name" value="Nucleotide-diphossugar_trans"/>
</dbReference>
<dbReference type="Gene3D" id="3.90.550.10">
    <property type="entry name" value="Spore Coat Polysaccharide Biosynthesis Protein SpsA, Chain A"/>
    <property type="match status" value="1"/>
</dbReference>
<reference evidence="4 5" key="1">
    <citation type="submission" date="2019-05" db="EMBL/GenBank/DDBJ databases">
        <title>The metagenome of a microbial culture collection derived from dairy environment covers the genomic content of the human microbiome.</title>
        <authorList>
            <person name="Roder T."/>
            <person name="Wuthrich D."/>
            <person name="Sattari Z."/>
            <person name="Von Ah U."/>
            <person name="Bar C."/>
            <person name="Ronchi F."/>
            <person name="Macpherson A.J."/>
            <person name="Ganal-Vonarburg S.C."/>
            <person name="Bruggmann R."/>
            <person name="Vergeres G."/>
        </authorList>
    </citation>
    <scope>NUCLEOTIDE SEQUENCE [LARGE SCALE GENOMIC DNA]</scope>
    <source>
        <strain evidence="4 5">FAM 24235</strain>
    </source>
</reference>
<name>A0A5R9C0R3_9LACT</name>
<dbReference type="EMBL" id="VBTE01000035">
    <property type="protein sequence ID" value="TLQ06262.1"/>
    <property type="molecule type" value="Genomic_DNA"/>
</dbReference>
<dbReference type="GO" id="GO:0016757">
    <property type="term" value="F:glycosyltransferase activity"/>
    <property type="evidence" value="ECO:0007669"/>
    <property type="project" value="UniProtKB-KW"/>
</dbReference>
<evidence type="ECO:0000256" key="1">
    <source>
        <dbReference type="ARBA" id="ARBA00022676"/>
    </source>
</evidence>
<keyword evidence="1" id="KW-0328">Glycosyltransferase</keyword>
<accession>A0A5R9C0R3</accession>
<evidence type="ECO:0000313" key="5">
    <source>
        <dbReference type="Proteomes" id="UP000307201"/>
    </source>
</evidence>
<dbReference type="PANTHER" id="PTHR22916">
    <property type="entry name" value="GLYCOSYLTRANSFERASE"/>
    <property type="match status" value="1"/>
</dbReference>
<dbReference type="InterPro" id="IPR001173">
    <property type="entry name" value="Glyco_trans_2-like"/>
</dbReference>
<dbReference type="SUPFAM" id="SSF53448">
    <property type="entry name" value="Nucleotide-diphospho-sugar transferases"/>
    <property type="match status" value="1"/>
</dbReference>
<organism evidence="4 5">
    <name type="scientific">Marinilactibacillus psychrotolerans</name>
    <dbReference type="NCBI Taxonomy" id="191770"/>
    <lineage>
        <taxon>Bacteria</taxon>
        <taxon>Bacillati</taxon>
        <taxon>Bacillota</taxon>
        <taxon>Bacilli</taxon>
        <taxon>Lactobacillales</taxon>
        <taxon>Carnobacteriaceae</taxon>
        <taxon>Marinilactibacillus</taxon>
    </lineage>
</organism>
<dbReference type="Pfam" id="PF00535">
    <property type="entry name" value="Glycos_transf_2"/>
    <property type="match status" value="1"/>
</dbReference>
<dbReference type="CDD" id="cd00761">
    <property type="entry name" value="Glyco_tranf_GTA_type"/>
    <property type="match status" value="1"/>
</dbReference>
<protein>
    <submittedName>
        <fullName evidence="4">Glycosyltransferase</fullName>
    </submittedName>
</protein>
<dbReference type="OrthoDB" id="8773442at2"/>
<proteinExistence type="predicted"/>